<sequence>WHEALKARRILVRYWNRPRLSDKLRITVGTPEQNDRLLSGIEAVRKEMAT</sequence>
<comment type="caution">
    <text evidence="1">The sequence shown here is derived from an EMBL/GenBank/DDBJ whole genome shotgun (WGS) entry which is preliminary data.</text>
</comment>
<dbReference type="InterPro" id="IPR015422">
    <property type="entry name" value="PyrdxlP-dep_Trfase_small"/>
</dbReference>
<evidence type="ECO:0000313" key="1">
    <source>
        <dbReference type="EMBL" id="GAH75679.1"/>
    </source>
</evidence>
<name>X1JBD6_9ZZZZ</name>
<reference evidence="1" key="1">
    <citation type="journal article" date="2014" name="Front. Microbiol.">
        <title>High frequency of phylogenetically diverse reductive dehalogenase-homologous genes in deep subseafloor sedimentary metagenomes.</title>
        <authorList>
            <person name="Kawai M."/>
            <person name="Futagami T."/>
            <person name="Toyoda A."/>
            <person name="Takaki Y."/>
            <person name="Nishi S."/>
            <person name="Hori S."/>
            <person name="Arai W."/>
            <person name="Tsubouchi T."/>
            <person name="Morono Y."/>
            <person name="Uchiyama I."/>
            <person name="Ito T."/>
            <person name="Fujiyama A."/>
            <person name="Inagaki F."/>
            <person name="Takami H."/>
        </authorList>
    </citation>
    <scope>NUCLEOTIDE SEQUENCE</scope>
    <source>
        <strain evidence="1">Expedition CK06-06</strain>
    </source>
</reference>
<accession>X1JBD6</accession>
<protein>
    <recommendedName>
        <fullName evidence="2">Aminotransferase class I/classII domain-containing protein</fullName>
    </recommendedName>
</protein>
<dbReference type="AlphaFoldDB" id="X1JBD6"/>
<dbReference type="Gene3D" id="3.90.1150.10">
    <property type="entry name" value="Aspartate Aminotransferase, domain 1"/>
    <property type="match status" value="1"/>
</dbReference>
<gene>
    <name evidence="1" type="ORF">S03H2_42287</name>
</gene>
<dbReference type="EMBL" id="BARU01026314">
    <property type="protein sequence ID" value="GAH75679.1"/>
    <property type="molecule type" value="Genomic_DNA"/>
</dbReference>
<organism evidence="1">
    <name type="scientific">marine sediment metagenome</name>
    <dbReference type="NCBI Taxonomy" id="412755"/>
    <lineage>
        <taxon>unclassified sequences</taxon>
        <taxon>metagenomes</taxon>
        <taxon>ecological metagenomes</taxon>
    </lineage>
</organism>
<feature type="non-terminal residue" evidence="1">
    <location>
        <position position="1"/>
    </location>
</feature>
<proteinExistence type="predicted"/>
<evidence type="ECO:0008006" key="2">
    <source>
        <dbReference type="Google" id="ProtNLM"/>
    </source>
</evidence>